<protein>
    <recommendedName>
        <fullName evidence="2">Myb/SANT-like domain-containing protein</fullName>
    </recommendedName>
</protein>
<dbReference type="InterPro" id="IPR024752">
    <property type="entry name" value="Myb/SANT-like_dom"/>
</dbReference>
<name>A0A9N7N350_STRHE</name>
<feature type="region of interest" description="Disordered" evidence="1">
    <location>
        <begin position="197"/>
        <end position="248"/>
    </location>
</feature>
<evidence type="ECO:0000313" key="4">
    <source>
        <dbReference type="Proteomes" id="UP001153555"/>
    </source>
</evidence>
<dbReference type="OrthoDB" id="1112085at2759"/>
<organism evidence="3 4">
    <name type="scientific">Striga hermonthica</name>
    <name type="common">Purple witchweed</name>
    <name type="synonym">Buchnera hermonthica</name>
    <dbReference type="NCBI Taxonomy" id="68872"/>
    <lineage>
        <taxon>Eukaryota</taxon>
        <taxon>Viridiplantae</taxon>
        <taxon>Streptophyta</taxon>
        <taxon>Embryophyta</taxon>
        <taxon>Tracheophyta</taxon>
        <taxon>Spermatophyta</taxon>
        <taxon>Magnoliopsida</taxon>
        <taxon>eudicotyledons</taxon>
        <taxon>Gunneridae</taxon>
        <taxon>Pentapetalae</taxon>
        <taxon>asterids</taxon>
        <taxon>lamiids</taxon>
        <taxon>Lamiales</taxon>
        <taxon>Orobanchaceae</taxon>
        <taxon>Buchnereae</taxon>
        <taxon>Striga</taxon>
    </lineage>
</organism>
<dbReference type="Pfam" id="PF12776">
    <property type="entry name" value="Myb_DNA-bind_3"/>
    <property type="match status" value="1"/>
</dbReference>
<dbReference type="PANTHER" id="PTHR47584">
    <property type="match status" value="1"/>
</dbReference>
<keyword evidence="4" id="KW-1185">Reference proteome</keyword>
<dbReference type="PANTHER" id="PTHR47584:SF14">
    <property type="entry name" value="L10-INTERACTING MYB DOMAIN-CONTAINING PROTEIN-LIKE"/>
    <property type="match status" value="1"/>
</dbReference>
<evidence type="ECO:0000313" key="3">
    <source>
        <dbReference type="EMBL" id="CAA0821597.1"/>
    </source>
</evidence>
<evidence type="ECO:0000259" key="2">
    <source>
        <dbReference type="Pfam" id="PF12776"/>
    </source>
</evidence>
<feature type="compositionally biased region" description="Polar residues" evidence="1">
    <location>
        <begin position="1"/>
        <end position="11"/>
    </location>
</feature>
<evidence type="ECO:0000256" key="1">
    <source>
        <dbReference type="SAM" id="MobiDB-lite"/>
    </source>
</evidence>
<feature type="domain" description="Myb/SANT-like" evidence="2">
    <location>
        <begin position="68"/>
        <end position="164"/>
    </location>
</feature>
<feature type="compositionally biased region" description="Basic and acidic residues" evidence="1">
    <location>
        <begin position="18"/>
        <end position="30"/>
    </location>
</feature>
<feature type="compositionally biased region" description="Polar residues" evidence="1">
    <location>
        <begin position="31"/>
        <end position="40"/>
    </location>
</feature>
<dbReference type="AlphaFoldDB" id="A0A9N7N350"/>
<feature type="compositionally biased region" description="Polar residues" evidence="1">
    <location>
        <begin position="52"/>
        <end position="62"/>
    </location>
</feature>
<sequence length="337" mass="38346">MTSNHFTSQPEVSPPFRSPEDPVKRTDPRTESTGSVSVTSPEKKRKQRRKMSNSVEVGSSKSKQGEAKWSAENEYRLISLMLDQIILGNCTGQKFKTCHWMEIQKQLNNACGPEQAYEITQITSKHDRLKVQWRRFHTMLTTETGFGWESSTGKITGGEDVWGRWITGHPKDGEMKKKVCLHYRELTTIFLGTTATGSRARASTQTPEGMCTGRRMKSPITPTYLFPDELSDEPMNSPEGNRAIRRRKGATSTFDTAMNSITETSRIIQQHAQPEADQVNLQKALRELESMSNVPVPVRKVAWKKFRDPMSLYTFLGLEMEENKRALLDMWMDDGAF</sequence>
<accession>A0A9N7N350</accession>
<dbReference type="Proteomes" id="UP001153555">
    <property type="component" value="Unassembled WGS sequence"/>
</dbReference>
<dbReference type="EMBL" id="CACSLK010020758">
    <property type="protein sequence ID" value="CAA0821597.1"/>
    <property type="molecule type" value="Genomic_DNA"/>
</dbReference>
<feature type="region of interest" description="Disordered" evidence="1">
    <location>
        <begin position="1"/>
        <end position="68"/>
    </location>
</feature>
<dbReference type="InterPro" id="IPR045026">
    <property type="entry name" value="LIMYB"/>
</dbReference>
<reference evidence="3" key="1">
    <citation type="submission" date="2019-12" db="EMBL/GenBank/DDBJ databases">
        <authorList>
            <person name="Scholes J."/>
        </authorList>
    </citation>
    <scope>NUCLEOTIDE SEQUENCE</scope>
</reference>
<comment type="caution">
    <text evidence="3">The sequence shown here is derived from an EMBL/GenBank/DDBJ whole genome shotgun (WGS) entry which is preliminary data.</text>
</comment>
<gene>
    <name evidence="3" type="ORF">SHERM_19535</name>
</gene>
<proteinExistence type="predicted"/>